<dbReference type="GO" id="GO:0000439">
    <property type="term" value="C:transcription factor TFIIH core complex"/>
    <property type="evidence" value="ECO:0007669"/>
    <property type="project" value="InterPro"/>
</dbReference>
<sequence>MNFMDYLASLPANQLDGLYESHWTCQAVLRSLPPLGKLYVLRLLYIDQPISGKVVSDWAKPDALSKHAVAVERLQKMRVLLETREKAGKKEVVSCQLNAVFQRNLRHALSVGACPSREPASVKAGARMLAASELDEYADRQWDTVLLELVGSGGSSYPIVTETFQRAGLISSKESGGQITELGFQFLLADKSTQLWTVLREYVAAAEDRGMDTPNLIRFLLELGFLDVGRPYGTADLTSMESKMVEELALLGLVKLQKGTRESWFITTRSASSLCAGLSAESNSFHTIEGFILVETNFRVYAYTSSKMHVEILKLFVKVEYQLPNLVVGGISRESVNHAFACGITADQIVSYMQKHAHPKIVHRIPVLPETIADQVRLWEQDRNRVKATSAVCYENLPTKDLYDAVVRHVRSLRGLLWEQPGQRRLVVRAELHEEVRNFMRKYASSRGQ</sequence>
<dbReference type="GO" id="GO:0003690">
    <property type="term" value="F:double-stranded DNA binding"/>
    <property type="evidence" value="ECO:0007669"/>
    <property type="project" value="TreeGrafter"/>
</dbReference>
<comment type="similarity">
    <text evidence="2 8">Belongs to the TFB2 family.</text>
</comment>
<keyword evidence="3 8" id="KW-0227">DNA damage</keyword>
<evidence type="ECO:0000259" key="9">
    <source>
        <dbReference type="Pfam" id="PF18307"/>
    </source>
</evidence>
<dbReference type="STRING" id="69332.A0A388LZ57"/>
<keyword evidence="5 8" id="KW-0804">Transcription</keyword>
<evidence type="ECO:0000313" key="10">
    <source>
        <dbReference type="EMBL" id="GBG87610.1"/>
    </source>
</evidence>
<comment type="caution">
    <text evidence="10">The sequence shown here is derived from an EMBL/GenBank/DDBJ whole genome shotgun (WGS) entry which is preliminary data.</text>
</comment>
<dbReference type="GO" id="GO:0001671">
    <property type="term" value="F:ATPase activator activity"/>
    <property type="evidence" value="ECO:0007669"/>
    <property type="project" value="InterPro"/>
</dbReference>
<evidence type="ECO:0000256" key="4">
    <source>
        <dbReference type="ARBA" id="ARBA00023015"/>
    </source>
</evidence>
<dbReference type="OrthoDB" id="364513at2759"/>
<dbReference type="Pfam" id="PF18307">
    <property type="entry name" value="Tfb2_C"/>
    <property type="match status" value="1"/>
</dbReference>
<reference evidence="10 11" key="1">
    <citation type="journal article" date="2018" name="Cell">
        <title>The Chara Genome: Secondary Complexity and Implications for Plant Terrestrialization.</title>
        <authorList>
            <person name="Nishiyama T."/>
            <person name="Sakayama H."/>
            <person name="Vries J.D."/>
            <person name="Buschmann H."/>
            <person name="Saint-Marcoux D."/>
            <person name="Ullrich K.K."/>
            <person name="Haas F.B."/>
            <person name="Vanderstraeten L."/>
            <person name="Becker D."/>
            <person name="Lang D."/>
            <person name="Vosolsobe S."/>
            <person name="Rombauts S."/>
            <person name="Wilhelmsson P.K.I."/>
            <person name="Janitza P."/>
            <person name="Kern R."/>
            <person name="Heyl A."/>
            <person name="Rumpler F."/>
            <person name="Villalobos L.I.A.C."/>
            <person name="Clay J.M."/>
            <person name="Skokan R."/>
            <person name="Toyoda A."/>
            <person name="Suzuki Y."/>
            <person name="Kagoshima H."/>
            <person name="Schijlen E."/>
            <person name="Tajeshwar N."/>
            <person name="Catarino B."/>
            <person name="Hetherington A.J."/>
            <person name="Saltykova A."/>
            <person name="Bonnot C."/>
            <person name="Breuninger H."/>
            <person name="Symeonidi A."/>
            <person name="Radhakrishnan G.V."/>
            <person name="Van Nieuwerburgh F."/>
            <person name="Deforce D."/>
            <person name="Chang C."/>
            <person name="Karol K.G."/>
            <person name="Hedrich R."/>
            <person name="Ulvskov P."/>
            <person name="Glockner G."/>
            <person name="Delwiche C.F."/>
            <person name="Petrasek J."/>
            <person name="Van de Peer Y."/>
            <person name="Friml J."/>
            <person name="Beilby M."/>
            <person name="Dolan L."/>
            <person name="Kohara Y."/>
            <person name="Sugano S."/>
            <person name="Fujiyama A."/>
            <person name="Delaux P.-M."/>
            <person name="Quint M."/>
            <person name="TheiBen G."/>
            <person name="Hagemann M."/>
            <person name="Harholt J."/>
            <person name="Dunand C."/>
            <person name="Zachgo S."/>
            <person name="Langdale J."/>
            <person name="Maumus F."/>
            <person name="Straeten D.V.D."/>
            <person name="Gould S.B."/>
            <person name="Rensing S.A."/>
        </authorList>
    </citation>
    <scope>NUCLEOTIDE SEQUENCE [LARGE SCALE GENOMIC DNA]</scope>
    <source>
        <strain evidence="10 11">S276</strain>
    </source>
</reference>
<evidence type="ECO:0000256" key="1">
    <source>
        <dbReference type="ARBA" id="ARBA00004123"/>
    </source>
</evidence>
<dbReference type="PANTHER" id="PTHR13152:SF0">
    <property type="entry name" value="GENERAL TRANSCRIPTION FACTOR IIH SUBUNIT 4"/>
    <property type="match status" value="1"/>
</dbReference>
<keyword evidence="4 8" id="KW-0805">Transcription regulation</keyword>
<evidence type="ECO:0000256" key="7">
    <source>
        <dbReference type="ARBA" id="ARBA00023242"/>
    </source>
</evidence>
<evidence type="ECO:0000256" key="3">
    <source>
        <dbReference type="ARBA" id="ARBA00022763"/>
    </source>
</evidence>
<dbReference type="InterPro" id="IPR004598">
    <property type="entry name" value="TFIIH_p52/Tfb2"/>
</dbReference>
<dbReference type="GO" id="GO:0006289">
    <property type="term" value="P:nucleotide-excision repair"/>
    <property type="evidence" value="ECO:0007669"/>
    <property type="project" value="InterPro"/>
</dbReference>
<comment type="subcellular location">
    <subcellularLocation>
        <location evidence="1 8">Nucleus</location>
    </subcellularLocation>
</comment>
<evidence type="ECO:0000256" key="2">
    <source>
        <dbReference type="ARBA" id="ARBA00007132"/>
    </source>
</evidence>
<keyword evidence="6 8" id="KW-0234">DNA repair</keyword>
<dbReference type="NCBIfam" id="TIGR00625">
    <property type="entry name" value="tfb2"/>
    <property type="match status" value="1"/>
</dbReference>
<keyword evidence="7 8" id="KW-0539">Nucleus</keyword>
<name>A0A388LZ57_CHABU</name>
<keyword evidence="11" id="KW-1185">Reference proteome</keyword>
<comment type="function">
    <text evidence="8">Component of the general transcription and DNA repair factor IIH (TFIIH) core complex which is involved in general and transcription-coupled nucleotide excision repair (NER) of damaged DNA.</text>
</comment>
<dbReference type="EMBL" id="BFEA01000622">
    <property type="protein sequence ID" value="GBG87610.1"/>
    <property type="molecule type" value="Genomic_DNA"/>
</dbReference>
<dbReference type="Pfam" id="PF03849">
    <property type="entry name" value="Tfb2"/>
    <property type="match status" value="1"/>
</dbReference>
<protein>
    <recommendedName>
        <fullName evidence="8">RNA polymerase II transcription factor B subunit 2</fullName>
    </recommendedName>
</protein>
<feature type="domain" description="Transcription factor Tfb2 C-terminal" evidence="9">
    <location>
        <begin position="374"/>
        <end position="441"/>
    </location>
</feature>
<organism evidence="10 11">
    <name type="scientific">Chara braunii</name>
    <name type="common">Braun's stonewort</name>
    <dbReference type="NCBI Taxonomy" id="69332"/>
    <lineage>
        <taxon>Eukaryota</taxon>
        <taxon>Viridiplantae</taxon>
        <taxon>Streptophyta</taxon>
        <taxon>Charophyceae</taxon>
        <taxon>Charales</taxon>
        <taxon>Characeae</taxon>
        <taxon>Chara</taxon>
    </lineage>
</organism>
<dbReference type="PANTHER" id="PTHR13152">
    <property type="entry name" value="TFIIH, POLYPEPTIDE 4"/>
    <property type="match status" value="1"/>
</dbReference>
<dbReference type="OMA" id="MSEKLMM"/>
<proteinExistence type="inferred from homology"/>
<evidence type="ECO:0000256" key="5">
    <source>
        <dbReference type="ARBA" id="ARBA00023163"/>
    </source>
</evidence>
<gene>
    <name evidence="10" type="ORF">CBR_g45762</name>
</gene>
<dbReference type="Gene3D" id="3.30.70.2610">
    <property type="match status" value="1"/>
</dbReference>
<dbReference type="Gramene" id="GBG87610">
    <property type="protein sequence ID" value="GBG87610"/>
    <property type="gene ID" value="CBR_g45762"/>
</dbReference>
<accession>A0A388LZ57</accession>
<dbReference type="Proteomes" id="UP000265515">
    <property type="component" value="Unassembled WGS sequence"/>
</dbReference>
<evidence type="ECO:0000256" key="8">
    <source>
        <dbReference type="RuleBase" id="RU364024"/>
    </source>
</evidence>
<evidence type="ECO:0000313" key="11">
    <source>
        <dbReference type="Proteomes" id="UP000265515"/>
    </source>
</evidence>
<dbReference type="InterPro" id="IPR040662">
    <property type="entry name" value="Tfb2_C"/>
</dbReference>
<dbReference type="GO" id="GO:0005675">
    <property type="term" value="C:transcription factor TFIIH holo complex"/>
    <property type="evidence" value="ECO:0007669"/>
    <property type="project" value="TreeGrafter"/>
</dbReference>
<dbReference type="AlphaFoldDB" id="A0A388LZ57"/>
<evidence type="ECO:0000256" key="6">
    <source>
        <dbReference type="ARBA" id="ARBA00023204"/>
    </source>
</evidence>